<evidence type="ECO:0000259" key="1">
    <source>
        <dbReference type="Pfam" id="PF02826"/>
    </source>
</evidence>
<dbReference type="Proteomes" id="UP000280417">
    <property type="component" value="Unassembled WGS sequence"/>
</dbReference>
<protein>
    <recommendedName>
        <fullName evidence="1">D-isomer specific 2-hydroxyacid dehydrogenase NAD-binding domain-containing protein</fullName>
    </recommendedName>
</protein>
<dbReference type="InterPro" id="IPR006140">
    <property type="entry name" value="D-isomer_DH_NAD-bd"/>
</dbReference>
<comment type="caution">
    <text evidence="2">The sequence shown here is derived from an EMBL/GenBank/DDBJ whole genome shotgun (WGS) entry which is preliminary data.</text>
</comment>
<name>A0A662DH60_UNCAE</name>
<dbReference type="EMBL" id="QMQA01000085">
    <property type="protein sequence ID" value="RLE13633.1"/>
    <property type="molecule type" value="Genomic_DNA"/>
</dbReference>
<feature type="domain" description="D-isomer specific 2-hydroxyacid dehydrogenase NAD-binding" evidence="1">
    <location>
        <begin position="1"/>
        <end position="37"/>
    </location>
</feature>
<gene>
    <name evidence="2" type="ORF">DRJ04_03970</name>
</gene>
<evidence type="ECO:0000313" key="3">
    <source>
        <dbReference type="Proteomes" id="UP000280417"/>
    </source>
</evidence>
<dbReference type="Gene3D" id="3.40.50.720">
    <property type="entry name" value="NAD(P)-binding Rossmann-like Domain"/>
    <property type="match status" value="1"/>
</dbReference>
<proteinExistence type="predicted"/>
<organism evidence="2 3">
    <name type="scientific">Aerophobetes bacterium</name>
    <dbReference type="NCBI Taxonomy" id="2030807"/>
    <lineage>
        <taxon>Bacteria</taxon>
        <taxon>Candidatus Aerophobota</taxon>
    </lineage>
</organism>
<sequence length="84" mass="9352">MGVGKIGSRVARICQSAFNMQVVGYDHFVVKGEEIARELEIPLDKLYPVVPCLKLVGKIRACNHMSGETYSRREVLSENPSSSR</sequence>
<dbReference type="AlphaFoldDB" id="A0A662DH60"/>
<accession>A0A662DH60</accession>
<dbReference type="GO" id="GO:0051287">
    <property type="term" value="F:NAD binding"/>
    <property type="evidence" value="ECO:0007669"/>
    <property type="project" value="InterPro"/>
</dbReference>
<dbReference type="Pfam" id="PF02826">
    <property type="entry name" value="2-Hacid_dh_C"/>
    <property type="match status" value="1"/>
</dbReference>
<evidence type="ECO:0000313" key="2">
    <source>
        <dbReference type="EMBL" id="RLE13633.1"/>
    </source>
</evidence>
<reference evidence="2 3" key="1">
    <citation type="submission" date="2018-06" db="EMBL/GenBank/DDBJ databases">
        <title>Extensive metabolic versatility and redundancy in microbially diverse, dynamic hydrothermal sediments.</title>
        <authorList>
            <person name="Dombrowski N."/>
            <person name="Teske A."/>
            <person name="Baker B.J."/>
        </authorList>
    </citation>
    <scope>NUCLEOTIDE SEQUENCE [LARGE SCALE GENOMIC DNA]</scope>
    <source>
        <strain evidence="2">B3_G15</strain>
    </source>
</reference>